<gene>
    <name evidence="2" type="ORF">VP01_4430g2</name>
</gene>
<dbReference type="AlphaFoldDB" id="A0A0L6UPI6"/>
<dbReference type="Proteomes" id="UP000037035">
    <property type="component" value="Unassembled WGS sequence"/>
</dbReference>
<name>A0A0L6UPI6_9BASI</name>
<dbReference type="EMBL" id="LAVV01009536">
    <property type="protein sequence ID" value="KNZ50429.1"/>
    <property type="molecule type" value="Genomic_DNA"/>
</dbReference>
<dbReference type="STRING" id="27349.A0A0L6UPI6"/>
<sequence length="159" mass="17069">LPQRFLCGNTSLGCATSLHNPLMGVPTKAVGLSNQMTRRSSIDSSTHAEPPSPLTSIRHCSAPITKNRASSMVAFPPTSSCSNSEGSYMSIDTSQRDTSSQFDPRLLLPDAIATPLYVSIHASIERYCFDASGCKKDVVKVGLFHISFSIKATPLTVFC</sequence>
<feature type="non-terminal residue" evidence="2">
    <location>
        <position position="1"/>
    </location>
</feature>
<dbReference type="VEuPathDB" id="FungiDB:VP01_4430g2"/>
<keyword evidence="3" id="KW-1185">Reference proteome</keyword>
<evidence type="ECO:0000313" key="3">
    <source>
        <dbReference type="Proteomes" id="UP000037035"/>
    </source>
</evidence>
<feature type="compositionally biased region" description="Polar residues" evidence="1">
    <location>
        <begin position="36"/>
        <end position="47"/>
    </location>
</feature>
<feature type="region of interest" description="Disordered" evidence="1">
    <location>
        <begin position="36"/>
        <end position="57"/>
    </location>
</feature>
<dbReference type="OrthoDB" id="2506494at2759"/>
<accession>A0A0L6UPI6</accession>
<organism evidence="2 3">
    <name type="scientific">Puccinia sorghi</name>
    <dbReference type="NCBI Taxonomy" id="27349"/>
    <lineage>
        <taxon>Eukaryota</taxon>
        <taxon>Fungi</taxon>
        <taxon>Dikarya</taxon>
        <taxon>Basidiomycota</taxon>
        <taxon>Pucciniomycotina</taxon>
        <taxon>Pucciniomycetes</taxon>
        <taxon>Pucciniales</taxon>
        <taxon>Pucciniaceae</taxon>
        <taxon>Puccinia</taxon>
    </lineage>
</organism>
<proteinExistence type="predicted"/>
<reference evidence="2 3" key="1">
    <citation type="submission" date="2015-08" db="EMBL/GenBank/DDBJ databases">
        <title>Next Generation Sequencing and Analysis of the Genome of Puccinia sorghi L Schw, the Causal Agent of Maize Common Rust.</title>
        <authorList>
            <person name="Rochi L."/>
            <person name="Burguener G."/>
            <person name="Darino M."/>
            <person name="Turjanski A."/>
            <person name="Kreff E."/>
            <person name="Dieguez M.J."/>
            <person name="Sacco F."/>
        </authorList>
    </citation>
    <scope>NUCLEOTIDE SEQUENCE [LARGE SCALE GENOMIC DNA]</scope>
    <source>
        <strain evidence="2 3">RO10H11247</strain>
    </source>
</reference>
<evidence type="ECO:0000256" key="1">
    <source>
        <dbReference type="SAM" id="MobiDB-lite"/>
    </source>
</evidence>
<protein>
    <submittedName>
        <fullName evidence="2">Uncharacterized protein</fullName>
    </submittedName>
</protein>
<comment type="caution">
    <text evidence="2">The sequence shown here is derived from an EMBL/GenBank/DDBJ whole genome shotgun (WGS) entry which is preliminary data.</text>
</comment>
<evidence type="ECO:0000313" key="2">
    <source>
        <dbReference type="EMBL" id="KNZ50429.1"/>
    </source>
</evidence>